<dbReference type="Gene3D" id="3.20.20.80">
    <property type="entry name" value="Glycosidases"/>
    <property type="match status" value="1"/>
</dbReference>
<dbReference type="Proteomes" id="UP000032512">
    <property type="component" value="Unassembled WGS sequence"/>
</dbReference>
<dbReference type="Pfam" id="PF22369">
    <property type="entry name" value="GLMA_2nd"/>
    <property type="match status" value="1"/>
</dbReference>
<dbReference type="RefSeq" id="WP_044390905.1">
    <property type="nucleotide sequence ID" value="NZ_JXIQ01000016.1"/>
</dbReference>
<dbReference type="PATRIC" id="fig|285983.3.peg.2112"/>
<dbReference type="EMBL" id="JXIQ01000016">
    <property type="protein sequence ID" value="KIY23516.1"/>
    <property type="molecule type" value="Genomic_DNA"/>
</dbReference>
<dbReference type="InterPro" id="IPR054746">
    <property type="entry name" value="GLMA-like_second"/>
</dbReference>
<dbReference type="OrthoDB" id="9813184at2"/>
<dbReference type="GO" id="GO:0005975">
    <property type="term" value="P:carbohydrate metabolic process"/>
    <property type="evidence" value="ECO:0007669"/>
    <property type="project" value="InterPro"/>
</dbReference>
<dbReference type="SUPFAM" id="SSF51445">
    <property type="entry name" value="(Trans)glycosidases"/>
    <property type="match status" value="1"/>
</dbReference>
<reference evidence="5 6" key="1">
    <citation type="submission" date="2015-01" db="EMBL/GenBank/DDBJ databases">
        <title>Draft genome sequences of the supercritical CO2 tolerant bacteria Bacillus subterraneus MITOT1 and Bacillus cereus MIT0214.</title>
        <authorList>
            <person name="Peet K.C."/>
            <person name="Thompson J.R."/>
        </authorList>
    </citation>
    <scope>NUCLEOTIDE SEQUENCE [LARGE SCALE GENOMIC DNA]</scope>
    <source>
        <strain evidence="5 6">MITOT1</strain>
    </source>
</reference>
<feature type="domain" description="GLMA-like second" evidence="4">
    <location>
        <begin position="459"/>
        <end position="588"/>
    </location>
</feature>
<comment type="caution">
    <text evidence="5">The sequence shown here is derived from an EMBL/GenBank/DDBJ whole genome shotgun (WGS) entry which is preliminary data.</text>
</comment>
<dbReference type="PANTHER" id="PTHR23421">
    <property type="entry name" value="BETA-GALACTOSIDASE RELATED"/>
    <property type="match status" value="1"/>
</dbReference>
<evidence type="ECO:0000259" key="4">
    <source>
        <dbReference type="Pfam" id="PF22369"/>
    </source>
</evidence>
<dbReference type="Pfam" id="PF01301">
    <property type="entry name" value="Glyco_hydro_35"/>
    <property type="match status" value="1"/>
</dbReference>
<keyword evidence="6" id="KW-1185">Reference proteome</keyword>
<protein>
    <submittedName>
        <fullName evidence="5">Uncharacterized protein</fullName>
    </submittedName>
</protein>
<evidence type="ECO:0000313" key="6">
    <source>
        <dbReference type="Proteomes" id="UP000032512"/>
    </source>
</evidence>
<organism evidence="5 6">
    <name type="scientific">Mesobacillus subterraneus</name>
    <dbReference type="NCBI Taxonomy" id="285983"/>
    <lineage>
        <taxon>Bacteria</taxon>
        <taxon>Bacillati</taxon>
        <taxon>Bacillota</taxon>
        <taxon>Bacilli</taxon>
        <taxon>Bacillales</taxon>
        <taxon>Bacillaceae</taxon>
        <taxon>Mesobacillus</taxon>
    </lineage>
</organism>
<dbReference type="GO" id="GO:0004553">
    <property type="term" value="F:hydrolase activity, hydrolyzing O-glycosyl compounds"/>
    <property type="evidence" value="ECO:0007669"/>
    <property type="project" value="InterPro"/>
</dbReference>
<accession>A0A0D6ZEK5</accession>
<gene>
    <name evidence="5" type="ORF">UB32_02435</name>
</gene>
<name>A0A0D6ZEK5_9BACI</name>
<feature type="domain" description="Glycoside hydrolase 35 catalytic" evidence="3">
    <location>
        <begin position="9"/>
        <end position="207"/>
    </location>
</feature>
<evidence type="ECO:0000256" key="1">
    <source>
        <dbReference type="ARBA" id="ARBA00009809"/>
    </source>
</evidence>
<dbReference type="InterPro" id="IPR031330">
    <property type="entry name" value="Gly_Hdrlase_35_cat"/>
</dbReference>
<sequence>MIQIKNEKIIINGKATLLFGGELHYFRIPRAEWRERIRQIKEAGINMISTYVPWIFHETEEGIIDLTGMTRGERDLKGFLEIVAEEGMYCLVRPGPYVMAEIVDHGVPTWFIDTYPEAVAKTNTGEIHPTRVVSYMHPVFLKKTEKWYKAVCQVIEPFQETYGGPVVLFQLDNEVGMFHWVTNQPDYNQETLKLFKQYLANKYTEDELEATFQVPYGNIEELATLKIKKPESKYAYALRNEFSLFLRKYYQEFLELLKFLAVNNGITVPFVVNIHGFHSIDLLKRGTMYPIGISQLLEAAKIENVLMAGDYYIGNIEFDNYIDIVLANAFTKAIQWKEQPLFSAEFQGGNSHALPRLQPTAFDLTTRLCIADGMNGVNYYMFAGGENYENIGLLGRRHEWQAPLSSKGKKLPHYYVIQHLGKMFNVYSQQLLETKPVYDTHLGFYPDYYMTEFSDEHTKVQVDEIQYAREKYLYNGIAKGLRINNFIFEGRNVMDAMELDPETVPTLWMFSTKWMDADIQQKLVNYLENGGTLILFPEIPDRSMKNDQCTILKDYIDVKISGEKRDCFVTIGSFDSVKVNFMQTYNVDDKVFGWTEDESREPVAFEKKLGKGKLLMLGVGFDLDFEYKKDIVNEIVGKAGIQKRFKVTEDLDITVREGLTGEKFFFIENFDEYEKETAITYQGVALFEGKKLTIRPRSGLMLPVNVSLNKELTIVYGTGEINTTENKNDKLLVTFRVIQKEEVFIFDSAIWMVEKNESVRVEVIDDKKYKITIRTKENLEVISFKKRT</sequence>
<evidence type="ECO:0000313" key="5">
    <source>
        <dbReference type="EMBL" id="KIY23516.1"/>
    </source>
</evidence>
<evidence type="ECO:0000256" key="2">
    <source>
        <dbReference type="RuleBase" id="RU003679"/>
    </source>
</evidence>
<dbReference type="InterPro" id="IPR001944">
    <property type="entry name" value="Glycoside_Hdrlase_35"/>
</dbReference>
<proteinExistence type="inferred from homology"/>
<dbReference type="AlphaFoldDB" id="A0A0D6ZEK5"/>
<dbReference type="InterPro" id="IPR017853">
    <property type="entry name" value="GH"/>
</dbReference>
<evidence type="ECO:0000259" key="3">
    <source>
        <dbReference type="Pfam" id="PF01301"/>
    </source>
</evidence>
<dbReference type="PRINTS" id="PR00742">
    <property type="entry name" value="GLHYDRLASE35"/>
</dbReference>
<comment type="similarity">
    <text evidence="1 2">Belongs to the glycosyl hydrolase 35 family.</text>
</comment>